<feature type="compositionally biased region" description="Low complexity" evidence="5">
    <location>
        <begin position="145"/>
        <end position="155"/>
    </location>
</feature>
<feature type="transmembrane region" description="Helical" evidence="6">
    <location>
        <begin position="7"/>
        <end position="29"/>
    </location>
</feature>
<keyword evidence="6" id="KW-0812">Transmembrane</keyword>
<feature type="binding site" evidence="1">
    <location>
        <begin position="2556"/>
        <end position="2560"/>
    </location>
    <ligand>
        <name>substrate</name>
    </ligand>
</feature>
<sequence length="2915" mass="330024">MDKPVAYRVVLVTASVFSIAAIFSLLYTLPLLHSYIHHIKITKDVEICLEDARIVVNLLKESISIRNRTIRSTNEECSPCCLPGPKGVMGQQGKHGKPGIQGAPGKPGAPEPAPDPVCEPITTPPCMPCPKGEKGPKGPPGPSGEPGVDGKPGTNGKDGDPGPPGPKGIDGESGDDGEPGMEGLPGISARIEMNPEGNPGPAGEPGIIGPPGEPGENGNGIRGEPGSKGERGPEGSLGFDGPPGMPGKNGPPGMPGLPGVCPTNCEGQFNTHEDHYATMILHSNSMNRSGVFVDPQKCEMRRVDSVLFAPYRQVGVVCSEVRPVVRLVKRKLARNMHSLLCAVDNTVVHYNAANLRPVAISDPLEYPVTAIAAHSGGVYVANGPKISLLPTCRFVESEIELSSDIKDLLLFGDNLFVVDVDNKLSVINTETKETTLTLEWPKEIFEISVIAHPSTYLNKVLLGSTDGRMRLLNLRTGKMIFEFVSRCPKKSRITSITQSPALDVVGVGYESGRVELRNLKTDETIMEFKHENEVTAIGFRTDGEPLMTTGDSSGMMAVWNLEKQSLIGRLTNVHSSSIHLLHFIDGESIMISASMDNSLRVWVLDQVDGMPRQLIINEGHAKPVNSCIFSSKHEVISSGKDESVRKYSVLIDTLRQKLGSAGTMKRSKAKKNGVNIDAIRLPPVVELAFGWTREAAWDNVLARHENEVIVTTWTTRKQSLGTHSLVHDRFKSDPALRNSVATAIAISPCGNTAYIGYSTGHIDVFNVQSARHVRTLVAPKSTTAHDSDVTVLTIDGRGRELISASSSGRVRFWDTREGTLTAQMRAPSDGNVVRASACNANSLVAIVLEKRDGNKLRSASVTLIDSLCRRVVRSFPQPDGMGSIPAVSFTPDGRWVMISDEKGHLRVWDIASSYLVDVIKFGSPCISVSFNPSGEFMATCHEDQRAVFIWASKNHFDSPIEMEPLELNYEPSWKGVKRDAEEAFFTQIIDDDSLDYLMDDDEEVETAKEESNKIDESRLVELSGLAPSRWVNLPDLDIIRQRNKPIEPAKKPKRAPFFLSAAATLDGFEFEKEKDDTDERRKIAEAKRNMLELESAFSSKLRNASTHSHLLDAFRTLKKMSLSAIDFQIRTLSPDVISVFLRMLLSALKMHEDFDLVQAYLATLIKVHRTQLWSEGDGLNDETGDILDQLLKAVQSVWNRIDEPFIETSSIVAFSKSALMGDDSSWKYDSYEDHSDLSGMLASNRDSVSEEEQEIVHDDGKSVAGSESTLTGSESNATLVDNKENRTPFAGNTPASRLSSSTQINRKKDRTINVSAVMERNKELESTVYDLKMKIGVINKELPWIMVNGKDHIAQYIQFKNDNEDLRKQLAEQNTNLELLRRDNEQFVMEERDRMQQEHSDEMAHLRLQYERMCQEYDALREEVGQSNPSPRDFDRSMMSDGSSMWSDRSRQVGMFEMRIEGLEKDIKAANNALEVERNSATNARRELNELRRKMEEKEKEWDRRASIATLQETFHIGIPGSSRKELMEKIDEQFERIDSLENELKVKSENENKLAGLVKDQMKARKDLENELRMAREASISIMENKEVDEIMRELLELSAMNEELQEECRRRGAMKREKKKELEKESSLDEIKKELDTTVDICEQYQRMGDRLAPLQQRIVAMNKSVMGRRSFIEGLKGFEVSGLTPIRLGEGSYNGSGMGGTPGTPTGRGGQTRLLHSVLQRSVLNVSHVDILNCSMNTSQGIKNAKDKLVTMRDSCKRLFERLQSSYTLFDEIRLALGGEEHSELARQMENLRLDLEISVMDSGEAAKAMEVVENSLFELQSLLEVSMGGEGQGRESMFNLSNALGTVEKEEKEGKRDMTYSIEVIATGERQSASEERNQLESLIEEHRLLQIENDEMKKKNEEMVLLGVDQNEKIEELQKEREELYGEVEKRREKEERLLDENKRLMSKLEEAVVEVDRCKNEMEDTVARMQDHIDRLDSEACESNRIREDELRVKDEKIWAMSRSIEEKEVEVRNIHGRIEEITKELNKMRDCERRVMEKEERKISRLEKESEAYREQLERTNDEYVKISEELEIGKKREEELEKRLNKFKFKAIEEEDKIRKANERDESSTQTSLTMEKLSRMEWSQKEMISDLNRLGNIIENSFLEKDGRVDDVQSCLGDVDVNRLVDIVTREKKKKDENMVILEKTKEELLKYIEEKEGVDSRESRESSSGEYGDGKIARKEVNEGKYKDPLRQLFYSLTSDANELVQMYKKEQMKIMNGGLSQNEYARLLVKMRTVRDQLNLRLSQSSQKSQSSQDMGDAKTILRLEFLMEENNKLKSRIMTLSNALRSNWSDEEKAKLLEKIEMEMSGISKTLKDIVGAKEVSLFLAPSLPQSIQIPMENFITSLRYAMLPYRRASRLINIVIGVCLIFFILLFLQRPQLDDIDTRQFEKEEHFDFGRVVSQLKDTDVIRDEKEKEVVKKLNKSVEKEGAAPPADPPETRDQHVYELDGMGGWENDLKTKTNLHMEDMIRGREVVDSVNYLNENFAVLNTDKFGPVESVKTVVVIQVHSRLEYLKYLVSTLSKTRGIEDALLVFSHDINIESIDNLVRNITFARVVQIFYPYNMQLFPHVFPGQDPRDCPEKISKEDAKASGCQNWEHPDKYGNYRIAKFTQIKHHWWWKMNYVFDGIIDRYSLDDRWILLLEEDHYMSPDALHVLNHIIERRNTLCADCELISLGFYLKSFVSYGQNIDRLGVHPWFSSKHNMGMALQKNTWAKIKNCSELFCTWDDYNWDWSLLQISVKCLPQRFKVIFTKAPRVLHVGDCGVHTHRCAVSNAAKAAEDLLQQHSSSLFPKSMKVTETSRRMLKPSKENGGWGDERDRSLCMRNTHPLNRSLPGDIGHKVLDELFSSSVDFRLKFHPTNATNW</sequence>
<feature type="compositionally biased region" description="Polar residues" evidence="5">
    <location>
        <begin position="1265"/>
        <end position="1279"/>
    </location>
</feature>
<dbReference type="GO" id="GO:0006364">
    <property type="term" value="P:rRNA processing"/>
    <property type="evidence" value="ECO:0000318"/>
    <property type="project" value="GO_Central"/>
</dbReference>
<feature type="disulfide bond" evidence="3">
    <location>
        <begin position="2629"/>
        <end position="2643"/>
    </location>
</feature>
<dbReference type="InterPro" id="IPR001680">
    <property type="entry name" value="WD40_rpt"/>
</dbReference>
<protein>
    <submittedName>
        <fullName evidence="9">Alpha-1,6-mannosyl-glycoprotein 2-beta-N-acetylglucosaminyltransferase</fullName>
    </submittedName>
</protein>
<feature type="compositionally biased region" description="Pro residues" evidence="5">
    <location>
        <begin position="107"/>
        <end position="128"/>
    </location>
</feature>
<evidence type="ECO:0000256" key="3">
    <source>
        <dbReference type="PIRSR" id="PIRSR607754-3"/>
    </source>
</evidence>
<dbReference type="PANTHER" id="PTHR22840:SF12">
    <property type="entry name" value="WD REPEAT-CONTAINING PROTEIN 36"/>
    <property type="match status" value="1"/>
</dbReference>
<keyword evidence="2" id="KW-0464">Manganese</keyword>
<dbReference type="InterPro" id="IPR008160">
    <property type="entry name" value="Collagen"/>
</dbReference>
<dbReference type="GO" id="GO:0046872">
    <property type="term" value="F:metal ion binding"/>
    <property type="evidence" value="ECO:0007669"/>
    <property type="project" value="UniProtKB-KW"/>
</dbReference>
<evidence type="ECO:0000259" key="7">
    <source>
        <dbReference type="Pfam" id="PF04192"/>
    </source>
</evidence>
<dbReference type="GO" id="GO:0034388">
    <property type="term" value="C:Pwp2p-containing subcomplex of 90S preribosome"/>
    <property type="evidence" value="ECO:0000318"/>
    <property type="project" value="GO_Central"/>
</dbReference>
<evidence type="ECO:0000256" key="6">
    <source>
        <dbReference type="SAM" id="Phobius"/>
    </source>
</evidence>
<proteinExistence type="predicted"/>
<dbReference type="Pfam" id="PF04192">
    <property type="entry name" value="Utp21"/>
    <property type="match status" value="1"/>
</dbReference>
<evidence type="ECO:0000256" key="4">
    <source>
        <dbReference type="SAM" id="Coils"/>
    </source>
</evidence>
<dbReference type="FunFam" id="2.130.10.10:FF:001615">
    <property type="entry name" value="Protein CBG22378"/>
    <property type="match status" value="1"/>
</dbReference>
<feature type="region of interest" description="Disordered" evidence="5">
    <location>
        <begin position="2471"/>
        <end position="2490"/>
    </location>
</feature>
<name>A0A2A6BE58_PRIPA</name>
<dbReference type="InterPro" id="IPR059157">
    <property type="entry name" value="WDR36-Utp21_N"/>
</dbReference>
<dbReference type="EnsemblMetazoa" id="PPA04246.1">
    <property type="protein sequence ID" value="PPA04246.1"/>
    <property type="gene ID" value="WBGene00093800"/>
</dbReference>
<dbReference type="InterPro" id="IPR007754">
    <property type="entry name" value="GlcNAc_II"/>
</dbReference>
<evidence type="ECO:0000259" key="8">
    <source>
        <dbReference type="Pfam" id="PF25171"/>
    </source>
</evidence>
<evidence type="ECO:0000256" key="1">
    <source>
        <dbReference type="PIRSR" id="PIRSR607754-1"/>
    </source>
</evidence>
<evidence type="ECO:0000313" key="10">
    <source>
        <dbReference type="Proteomes" id="UP000005239"/>
    </source>
</evidence>
<feature type="binding site" evidence="1">
    <location>
        <begin position="2662"/>
        <end position="2666"/>
    </location>
    <ligand>
        <name>substrate</name>
    </ligand>
</feature>
<evidence type="ECO:0000256" key="5">
    <source>
        <dbReference type="SAM" id="MobiDB-lite"/>
    </source>
</evidence>
<dbReference type="InterPro" id="IPR015943">
    <property type="entry name" value="WD40/YVTN_repeat-like_dom_sf"/>
</dbReference>
<organism evidence="9 10">
    <name type="scientific">Pristionchus pacificus</name>
    <name type="common">Parasitic nematode worm</name>
    <dbReference type="NCBI Taxonomy" id="54126"/>
    <lineage>
        <taxon>Eukaryota</taxon>
        <taxon>Metazoa</taxon>
        <taxon>Ecdysozoa</taxon>
        <taxon>Nematoda</taxon>
        <taxon>Chromadorea</taxon>
        <taxon>Rhabditida</taxon>
        <taxon>Rhabditina</taxon>
        <taxon>Diplogasteromorpha</taxon>
        <taxon>Diplogasteroidea</taxon>
        <taxon>Neodiplogasteridae</taxon>
        <taxon>Pristionchus</taxon>
    </lineage>
</organism>
<feature type="coiled-coil region" evidence="4">
    <location>
        <begin position="1460"/>
        <end position="1650"/>
    </location>
</feature>
<dbReference type="Gene3D" id="2.130.10.10">
    <property type="entry name" value="YVTN repeat-like/Quinoprotein amine dehydrogenase"/>
    <property type="match status" value="2"/>
</dbReference>
<feature type="binding site" evidence="1">
    <location>
        <position position="2587"/>
    </location>
    <ligand>
        <name>substrate</name>
    </ligand>
</feature>
<keyword evidence="10" id="KW-1185">Reference proteome</keyword>
<feature type="region of interest" description="Disordered" evidence="5">
    <location>
        <begin position="1243"/>
        <end position="1307"/>
    </location>
</feature>
<keyword evidence="3" id="KW-1015">Disulfide bond</keyword>
<feature type="disulfide bond" evidence="3">
    <location>
        <begin position="2769"/>
        <end position="2792"/>
    </location>
</feature>
<dbReference type="Pfam" id="PF01391">
    <property type="entry name" value="Collagen"/>
    <property type="match status" value="2"/>
</dbReference>
<dbReference type="InterPro" id="IPR029044">
    <property type="entry name" value="Nucleotide-diphossugar_trans"/>
</dbReference>
<dbReference type="Pfam" id="PF25168">
    <property type="entry name" value="Beta-prop_WDR36-Utp21_2nd"/>
    <property type="match status" value="1"/>
</dbReference>
<dbReference type="GO" id="GO:0009312">
    <property type="term" value="P:oligosaccharide biosynthetic process"/>
    <property type="evidence" value="ECO:0007669"/>
    <property type="project" value="InterPro"/>
</dbReference>
<reference evidence="9" key="2">
    <citation type="submission" date="2022-06" db="UniProtKB">
        <authorList>
            <consortium name="EnsemblMetazoa"/>
        </authorList>
    </citation>
    <scope>IDENTIFICATION</scope>
    <source>
        <strain evidence="9">PS312</strain>
    </source>
</reference>
<feature type="binding site" evidence="2">
    <location>
        <position position="2695"/>
    </location>
    <ligand>
        <name>Mn(2+)</name>
        <dbReference type="ChEBI" id="CHEBI:29035"/>
    </ligand>
</feature>
<dbReference type="SMART" id="SM00320">
    <property type="entry name" value="WD40"/>
    <property type="match status" value="6"/>
</dbReference>
<dbReference type="SUPFAM" id="SSF50978">
    <property type="entry name" value="WD40 repeat-like"/>
    <property type="match status" value="2"/>
</dbReference>
<dbReference type="GO" id="GO:0008455">
    <property type="term" value="F:alpha-1,6-mannosylglycoprotein 2-beta-N-acetylglucosaminyltransferase activity"/>
    <property type="evidence" value="ECO:0007669"/>
    <property type="project" value="InterPro"/>
</dbReference>
<accession>A0A2A6BE58</accession>
<dbReference type="PANTHER" id="PTHR22840">
    <property type="entry name" value="WD REPEAT-CONTAINING PROTEIN 36"/>
    <property type="match status" value="1"/>
</dbReference>
<dbReference type="Gene3D" id="3.90.550.10">
    <property type="entry name" value="Spore Coat Polysaccharide Biosynthesis Protein SpsA, Chain A"/>
    <property type="match status" value="1"/>
</dbReference>
<dbReference type="Pfam" id="PF05060">
    <property type="entry name" value="MGAT2"/>
    <property type="match status" value="1"/>
</dbReference>
<dbReference type="InterPro" id="IPR007319">
    <property type="entry name" value="WDR36/Utp21_C"/>
</dbReference>
<feature type="domain" description="WDR36/Utp21 C-terminal" evidence="7">
    <location>
        <begin position="1017"/>
        <end position="1214"/>
    </location>
</feature>
<feature type="disulfide bond" evidence="3">
    <location>
        <begin position="2774"/>
        <end position="2873"/>
    </location>
</feature>
<feature type="binding site" evidence="2">
    <location>
        <position position="2809"/>
    </location>
    <ligand>
        <name>Mn(2+)</name>
        <dbReference type="ChEBI" id="CHEBI:29035"/>
    </ligand>
</feature>
<gene>
    <name evidence="9" type="primary">WBGene00093800</name>
</gene>
<comment type="cofactor">
    <cofactor evidence="2">
        <name>Mn(2+)</name>
        <dbReference type="ChEBI" id="CHEBI:29035"/>
    </cofactor>
</comment>
<dbReference type="PROSITE" id="PS50294">
    <property type="entry name" value="WD_REPEATS_REGION"/>
    <property type="match status" value="2"/>
</dbReference>
<keyword evidence="2" id="KW-0479">Metal-binding</keyword>
<keyword evidence="6" id="KW-1133">Transmembrane helix</keyword>
<feature type="disulfide bond" evidence="3">
    <location>
        <begin position="2717"/>
        <end position="2720"/>
    </location>
</feature>
<dbReference type="GO" id="GO:0005795">
    <property type="term" value="C:Golgi stack"/>
    <property type="evidence" value="ECO:0007669"/>
    <property type="project" value="InterPro"/>
</dbReference>
<feature type="coiled-coil region" evidence="4">
    <location>
        <begin position="1874"/>
        <end position="1985"/>
    </location>
</feature>
<reference evidence="10" key="1">
    <citation type="journal article" date="2008" name="Nat. Genet.">
        <title>The Pristionchus pacificus genome provides a unique perspective on nematode lifestyle and parasitism.</title>
        <authorList>
            <person name="Dieterich C."/>
            <person name="Clifton S.W."/>
            <person name="Schuster L.N."/>
            <person name="Chinwalla A."/>
            <person name="Delehaunty K."/>
            <person name="Dinkelacker I."/>
            <person name="Fulton L."/>
            <person name="Fulton R."/>
            <person name="Godfrey J."/>
            <person name="Minx P."/>
            <person name="Mitreva M."/>
            <person name="Roeseler W."/>
            <person name="Tian H."/>
            <person name="Witte H."/>
            <person name="Yang S.P."/>
            <person name="Wilson R.K."/>
            <person name="Sommer R.J."/>
        </authorList>
    </citation>
    <scope>NUCLEOTIDE SEQUENCE [LARGE SCALE GENOMIC DNA]</scope>
    <source>
        <strain evidence="10">PS312</strain>
    </source>
</reference>
<dbReference type="GO" id="GO:0016020">
    <property type="term" value="C:membrane"/>
    <property type="evidence" value="ECO:0007669"/>
    <property type="project" value="InterPro"/>
</dbReference>
<feature type="region of interest" description="Disordered" evidence="5">
    <location>
        <begin position="2205"/>
        <end position="2226"/>
    </location>
</feature>
<evidence type="ECO:0000313" key="9">
    <source>
        <dbReference type="EnsemblMetazoa" id="PPA04246.1"/>
    </source>
</evidence>
<feature type="compositionally biased region" description="Polar residues" evidence="5">
    <location>
        <begin position="1293"/>
        <end position="1304"/>
    </location>
</feature>
<dbReference type="InterPro" id="IPR036322">
    <property type="entry name" value="WD40_repeat_dom_sf"/>
</dbReference>
<evidence type="ECO:0000256" key="2">
    <source>
        <dbReference type="PIRSR" id="PIRSR607754-2"/>
    </source>
</evidence>
<feature type="domain" description="WDR36/Utp21 N-terminal" evidence="8">
    <location>
        <begin position="340"/>
        <end position="605"/>
    </location>
</feature>
<feature type="compositionally biased region" description="Low complexity" evidence="5">
    <location>
        <begin position="194"/>
        <end position="207"/>
    </location>
</feature>
<dbReference type="Proteomes" id="UP000005239">
    <property type="component" value="Unassembled WGS sequence"/>
</dbReference>
<dbReference type="PROSITE" id="PS50082">
    <property type="entry name" value="WD_REPEATS_2"/>
    <property type="match status" value="3"/>
</dbReference>
<feature type="region of interest" description="Disordered" evidence="5">
    <location>
        <begin position="1422"/>
        <end position="1448"/>
    </location>
</feature>
<feature type="region of interest" description="Disordered" evidence="5">
    <location>
        <begin position="88"/>
        <end position="255"/>
    </location>
</feature>
<dbReference type="GO" id="GO:0032040">
    <property type="term" value="C:small-subunit processome"/>
    <property type="evidence" value="ECO:0000318"/>
    <property type="project" value="GO_Central"/>
</dbReference>
<feature type="coiled-coil region" evidence="4">
    <location>
        <begin position="2011"/>
        <end position="2112"/>
    </location>
</feature>
<keyword evidence="6" id="KW-0472">Membrane</keyword>
<dbReference type="Pfam" id="PF25171">
    <property type="entry name" value="Beta-prop_WDR36-Utp21_1st"/>
    <property type="match status" value="1"/>
</dbReference>
<accession>A0A8R1YAA8</accession>
<dbReference type="SUPFAM" id="SSF53448">
    <property type="entry name" value="Nucleotide-diphospho-sugar transferases"/>
    <property type="match status" value="1"/>
</dbReference>
<keyword evidence="4" id="KW-0175">Coiled coil</keyword>